<feature type="domain" description="DUF3854" evidence="2">
    <location>
        <begin position="277"/>
        <end position="375"/>
    </location>
</feature>
<sequence>MTGYDFPFGIAEVADQLPLKKRKPGPDSYYYDCPFCGKPSKLNLNYVKNVWRCNYCGESGGMLELYARMYGITTSDAFYELNELLSCDIKTGKTAPREVFRASPPPPKPADSKKEGIPQSPRADAKVIHHTYSVMLDMLHLSDRHLAHLTSPKRGLSQEQITQLQYKSTPLPFLCRSLTERLIKRGCTVQGVPGFYLDSAGKWTLNISKRTAGILIPARSLDGLICGMQILLDIPIREKDAPPDKTGAKYIWLSSASRPMGTTSQSPVHFAGPPANTIYITEGLLKGDIAHLLADRTFLSVAGANNLGGIERLIPILAATGTTQLIEAFDMDKYSNQYVRKGADRLFQLAGKHNLKFGRLKWNPNYKGVDDWLIARRSLPPRQGENVVMLNRTLEYHFRIYQLDLSQVVPFAFQDITALHKAGYAQPPAAMYQLVWDSTYTAPSGISPEHLLDRIHAMYRSSLPSGYLGRAVAPSDIIELYGKAYRHYYYCNKGGFSPVTFSPFLCRSIQARRPAA</sequence>
<evidence type="ECO:0000259" key="2">
    <source>
        <dbReference type="Pfam" id="PF12965"/>
    </source>
</evidence>
<dbReference type="EMBL" id="DWUW01000002">
    <property type="protein sequence ID" value="HJD30306.1"/>
    <property type="molecule type" value="Genomic_DNA"/>
</dbReference>
<evidence type="ECO:0000313" key="5">
    <source>
        <dbReference type="Proteomes" id="UP000823851"/>
    </source>
</evidence>
<dbReference type="InterPro" id="IPR025923">
    <property type="entry name" value="YodL-like_dom"/>
</dbReference>
<dbReference type="InterPro" id="IPR036977">
    <property type="entry name" value="DNA_primase_Znf_CHC2"/>
</dbReference>
<reference evidence="4" key="1">
    <citation type="journal article" date="2021" name="PeerJ">
        <title>Extensive microbial diversity within the chicken gut microbiome revealed by metagenomics and culture.</title>
        <authorList>
            <person name="Gilroy R."/>
            <person name="Ravi A."/>
            <person name="Getino M."/>
            <person name="Pursley I."/>
            <person name="Horton D.L."/>
            <person name="Alikhan N.F."/>
            <person name="Baker D."/>
            <person name="Gharbi K."/>
            <person name="Hall N."/>
            <person name="Watson M."/>
            <person name="Adriaenssens E.M."/>
            <person name="Foster-Nyarko E."/>
            <person name="Jarju S."/>
            <person name="Secka A."/>
            <person name="Antonio M."/>
            <person name="Oren A."/>
            <person name="Chaudhuri R.R."/>
            <person name="La Ragione R."/>
            <person name="Hildebrand F."/>
            <person name="Pallen M.J."/>
        </authorList>
    </citation>
    <scope>NUCLEOTIDE SEQUENCE</scope>
    <source>
        <strain evidence="4">ChiHjej8B7-25341</strain>
    </source>
</reference>
<dbReference type="SUPFAM" id="SSF57783">
    <property type="entry name" value="Zinc beta-ribbon"/>
    <property type="match status" value="1"/>
</dbReference>
<protein>
    <submittedName>
        <fullName evidence="4">DUF3854 domain-containing protein</fullName>
    </submittedName>
</protein>
<dbReference type="GO" id="GO:0008270">
    <property type="term" value="F:zinc ion binding"/>
    <property type="evidence" value="ECO:0007669"/>
    <property type="project" value="InterPro"/>
</dbReference>
<organism evidence="4 5">
    <name type="scientific">Candidatus Eisenbergiella stercorigallinarum</name>
    <dbReference type="NCBI Taxonomy" id="2838557"/>
    <lineage>
        <taxon>Bacteria</taxon>
        <taxon>Bacillati</taxon>
        <taxon>Bacillota</taxon>
        <taxon>Clostridia</taxon>
        <taxon>Lachnospirales</taxon>
        <taxon>Lachnospiraceae</taxon>
        <taxon>Eisenbergiella</taxon>
    </lineage>
</organism>
<dbReference type="AlphaFoldDB" id="A0A9D2QYF6"/>
<comment type="caution">
    <text evidence="4">The sequence shown here is derived from an EMBL/GenBank/DDBJ whole genome shotgun (WGS) entry which is preliminary data.</text>
</comment>
<evidence type="ECO:0000313" key="4">
    <source>
        <dbReference type="EMBL" id="HJD30306.1"/>
    </source>
</evidence>
<dbReference type="Gene3D" id="3.90.580.10">
    <property type="entry name" value="Zinc finger, CHC2-type domain"/>
    <property type="match status" value="1"/>
</dbReference>
<dbReference type="Proteomes" id="UP000823851">
    <property type="component" value="Unassembled WGS sequence"/>
</dbReference>
<reference evidence="4" key="2">
    <citation type="submission" date="2021-04" db="EMBL/GenBank/DDBJ databases">
        <authorList>
            <person name="Gilroy R."/>
        </authorList>
    </citation>
    <scope>NUCLEOTIDE SEQUENCE</scope>
    <source>
        <strain evidence="4">ChiHjej8B7-25341</strain>
    </source>
</reference>
<feature type="region of interest" description="Disordered" evidence="1">
    <location>
        <begin position="96"/>
        <end position="122"/>
    </location>
</feature>
<dbReference type="Pfam" id="PF14191">
    <property type="entry name" value="YodL"/>
    <property type="match status" value="1"/>
</dbReference>
<dbReference type="GO" id="GO:0006260">
    <property type="term" value="P:DNA replication"/>
    <property type="evidence" value="ECO:0007669"/>
    <property type="project" value="InterPro"/>
</dbReference>
<proteinExistence type="predicted"/>
<evidence type="ECO:0000259" key="3">
    <source>
        <dbReference type="Pfam" id="PF14191"/>
    </source>
</evidence>
<accession>A0A9D2QYF6</accession>
<dbReference type="InterPro" id="IPR024385">
    <property type="entry name" value="DUF3854"/>
</dbReference>
<dbReference type="Pfam" id="PF12965">
    <property type="entry name" value="DUF3854"/>
    <property type="match status" value="1"/>
</dbReference>
<evidence type="ECO:0000256" key="1">
    <source>
        <dbReference type="SAM" id="MobiDB-lite"/>
    </source>
</evidence>
<name>A0A9D2QYF6_9FIRM</name>
<gene>
    <name evidence="4" type="ORF">H9912_00020</name>
</gene>
<feature type="domain" description="YodL-like" evidence="3">
    <location>
        <begin position="398"/>
        <end position="501"/>
    </location>
</feature>
<dbReference type="GO" id="GO:0003677">
    <property type="term" value="F:DNA binding"/>
    <property type="evidence" value="ECO:0007669"/>
    <property type="project" value="InterPro"/>
</dbReference>